<name>A0A9D3VUY1_9ROSI</name>
<evidence type="ECO:0000313" key="3">
    <source>
        <dbReference type="Proteomes" id="UP000828251"/>
    </source>
</evidence>
<dbReference type="AlphaFoldDB" id="A0A9D3VUY1"/>
<sequence>MPKRQKSRGREEEEISGSKLSRRGRKIKYRKWSMPSMRGETMMTTPTKNTNKMNDKETTGGTYENRSTKKAKSKYPPKHNYMPWR</sequence>
<gene>
    <name evidence="2" type="ORF">J1N35_013935</name>
</gene>
<feature type="compositionally biased region" description="Basic residues" evidence="1">
    <location>
        <begin position="68"/>
        <end position="77"/>
    </location>
</feature>
<evidence type="ECO:0000313" key="2">
    <source>
        <dbReference type="EMBL" id="KAH1097014.1"/>
    </source>
</evidence>
<dbReference type="EMBL" id="JAIQCV010000005">
    <property type="protein sequence ID" value="KAH1097014.1"/>
    <property type="molecule type" value="Genomic_DNA"/>
</dbReference>
<feature type="compositionally biased region" description="Basic residues" evidence="1">
    <location>
        <begin position="20"/>
        <end position="31"/>
    </location>
</feature>
<feature type="compositionally biased region" description="Low complexity" evidence="1">
    <location>
        <begin position="41"/>
        <end position="52"/>
    </location>
</feature>
<feature type="region of interest" description="Disordered" evidence="1">
    <location>
        <begin position="1"/>
        <end position="85"/>
    </location>
</feature>
<organism evidence="2 3">
    <name type="scientific">Gossypium stocksii</name>
    <dbReference type="NCBI Taxonomy" id="47602"/>
    <lineage>
        <taxon>Eukaryota</taxon>
        <taxon>Viridiplantae</taxon>
        <taxon>Streptophyta</taxon>
        <taxon>Embryophyta</taxon>
        <taxon>Tracheophyta</taxon>
        <taxon>Spermatophyta</taxon>
        <taxon>Magnoliopsida</taxon>
        <taxon>eudicotyledons</taxon>
        <taxon>Gunneridae</taxon>
        <taxon>Pentapetalae</taxon>
        <taxon>rosids</taxon>
        <taxon>malvids</taxon>
        <taxon>Malvales</taxon>
        <taxon>Malvaceae</taxon>
        <taxon>Malvoideae</taxon>
        <taxon>Gossypium</taxon>
    </lineage>
</organism>
<proteinExistence type="predicted"/>
<accession>A0A9D3VUY1</accession>
<keyword evidence="3" id="KW-1185">Reference proteome</keyword>
<protein>
    <submittedName>
        <fullName evidence="2">Uncharacterized protein</fullName>
    </submittedName>
</protein>
<comment type="caution">
    <text evidence="2">The sequence shown here is derived from an EMBL/GenBank/DDBJ whole genome shotgun (WGS) entry which is preliminary data.</text>
</comment>
<dbReference type="Proteomes" id="UP000828251">
    <property type="component" value="Unassembled WGS sequence"/>
</dbReference>
<evidence type="ECO:0000256" key="1">
    <source>
        <dbReference type="SAM" id="MobiDB-lite"/>
    </source>
</evidence>
<reference evidence="2 3" key="1">
    <citation type="journal article" date="2021" name="Plant Biotechnol. J.">
        <title>Multi-omics assisted identification of the key and species-specific regulatory components of drought-tolerant mechanisms in Gossypium stocksii.</title>
        <authorList>
            <person name="Yu D."/>
            <person name="Ke L."/>
            <person name="Zhang D."/>
            <person name="Wu Y."/>
            <person name="Sun Y."/>
            <person name="Mei J."/>
            <person name="Sun J."/>
            <person name="Sun Y."/>
        </authorList>
    </citation>
    <scope>NUCLEOTIDE SEQUENCE [LARGE SCALE GENOMIC DNA]</scope>
    <source>
        <strain evidence="3">cv. E1</strain>
        <tissue evidence="2">Leaf</tissue>
    </source>
</reference>